<dbReference type="AlphaFoldDB" id="A0A485A9P8"/>
<dbReference type="GO" id="GO:0071713">
    <property type="term" value="F:para-aminobenzoyl-glutamate hydrolase activity"/>
    <property type="evidence" value="ECO:0007669"/>
    <property type="project" value="TreeGrafter"/>
</dbReference>
<dbReference type="PANTHER" id="PTHR30575">
    <property type="entry name" value="PEPTIDASE M20"/>
    <property type="match status" value="1"/>
</dbReference>
<evidence type="ECO:0000313" key="1">
    <source>
        <dbReference type="EMBL" id="VFS57355.1"/>
    </source>
</evidence>
<dbReference type="EMBL" id="CAADJE010000008">
    <property type="protein sequence ID" value="VFS57355.1"/>
    <property type="molecule type" value="Genomic_DNA"/>
</dbReference>
<dbReference type="InterPro" id="IPR052030">
    <property type="entry name" value="Peptidase_M20/M20A_hydrolases"/>
</dbReference>
<reference evidence="1 2" key="1">
    <citation type="submission" date="2019-03" db="EMBL/GenBank/DDBJ databases">
        <authorList>
            <consortium name="Pathogen Informatics"/>
        </authorList>
    </citation>
    <scope>NUCLEOTIDE SEQUENCE [LARGE SCALE GENOMIC DNA]</scope>
    <source>
        <strain evidence="1 2">NCTC12998</strain>
    </source>
</reference>
<sequence length="145" mass="15894">METLYRYVDEAIAARAGELTAIADAIWDHPETRFEEYWSAERLALALEAEDFQVCREAGGIPNAFVASYGSGKPVIALLGEYDALAGLSQQAHCAHPAAATPRGERPRLWSQSAGHRGAGRRHCLPELAGAARRWWDDSFLRLSG</sequence>
<gene>
    <name evidence="1" type="primary">abgB_1</name>
    <name evidence="1" type="ORF">NCTC12998_00512</name>
</gene>
<dbReference type="GO" id="GO:0016805">
    <property type="term" value="F:dipeptidase activity"/>
    <property type="evidence" value="ECO:0007669"/>
    <property type="project" value="TreeGrafter"/>
</dbReference>
<dbReference type="GO" id="GO:0046657">
    <property type="term" value="P:folic acid catabolic process"/>
    <property type="evidence" value="ECO:0007669"/>
    <property type="project" value="TreeGrafter"/>
</dbReference>
<dbReference type="PANTHER" id="PTHR30575:SF0">
    <property type="entry name" value="XAA-ARG DIPEPTIDASE"/>
    <property type="match status" value="1"/>
</dbReference>
<evidence type="ECO:0000313" key="2">
    <source>
        <dbReference type="Proteomes" id="UP000345637"/>
    </source>
</evidence>
<dbReference type="Proteomes" id="UP000345637">
    <property type="component" value="Unassembled WGS sequence"/>
</dbReference>
<accession>A0A485A9P8</accession>
<dbReference type="SUPFAM" id="SSF53187">
    <property type="entry name" value="Zn-dependent exopeptidases"/>
    <property type="match status" value="1"/>
</dbReference>
<organism evidence="1 2">
    <name type="scientific">Raoultella planticola</name>
    <name type="common">Klebsiella planticola</name>
    <dbReference type="NCBI Taxonomy" id="575"/>
    <lineage>
        <taxon>Bacteria</taxon>
        <taxon>Pseudomonadati</taxon>
        <taxon>Pseudomonadota</taxon>
        <taxon>Gammaproteobacteria</taxon>
        <taxon>Enterobacterales</taxon>
        <taxon>Enterobacteriaceae</taxon>
        <taxon>Klebsiella/Raoultella group</taxon>
        <taxon>Raoultella</taxon>
    </lineage>
</organism>
<protein>
    <submittedName>
        <fullName evidence="1">Aminobenzoyl-glutamate utilization protein B</fullName>
    </submittedName>
</protein>
<dbReference type="Gene3D" id="3.40.630.10">
    <property type="entry name" value="Zn peptidases"/>
    <property type="match status" value="1"/>
</dbReference>
<dbReference type="GO" id="GO:0005737">
    <property type="term" value="C:cytoplasm"/>
    <property type="evidence" value="ECO:0007669"/>
    <property type="project" value="TreeGrafter"/>
</dbReference>
<proteinExistence type="predicted"/>
<name>A0A485A9P8_RAOPL</name>